<dbReference type="KEGG" id="ebm:SG0102_27670"/>
<dbReference type="KEGG" id="ebm:SG0102_27770"/>
<keyword evidence="11" id="KW-1185">Reference proteome</keyword>
<sequence>MIDIVKTFGFVPGRRTFCALFTRMHFNINGQPVGEKKVTRLMQELNLFPNLRHKDAYKGQATYNHPYYNVNDYVKRYFRQDPRKVILTDITYISYNGNKNISYLCVFKDAFTNEILGWHISKRMDVTLVERAYCMMMDLHEKEIEKACKYMKENGKKPYVYIHSDNGSQYLSTEFREILEDDGFIQSVSRRGNSLDNAPMESFFGRMKSILNELVEKCPNFDTVETMIKNFMEQYNTVIPQYDLAGQTPEEYYRYITEGIYQTDVYFGVSAKELITQEELESRREQARAERARRRSKQNESGESSYEYKSEQHPFKVVQKDQKVILARINKLQRLIDENTKEVEKLDTLLADTNTALKFLTKASDSVIKSLYYPRNWQNYPELSYVNRTGAIY</sequence>
<evidence type="ECO:0000313" key="6">
    <source>
        <dbReference type="EMBL" id="BBH26185.1"/>
    </source>
</evidence>
<dbReference type="Proteomes" id="UP000268059">
    <property type="component" value="Chromosome"/>
</dbReference>
<dbReference type="Pfam" id="PF00665">
    <property type="entry name" value="rve"/>
    <property type="match status" value="1"/>
</dbReference>
<dbReference type="PANTHER" id="PTHR46889">
    <property type="entry name" value="TRANSPOSASE INSF FOR INSERTION SEQUENCE IS3B-RELATED"/>
    <property type="match status" value="1"/>
</dbReference>
<dbReference type="EMBL" id="AP019309">
    <property type="protein sequence ID" value="BBH26185.1"/>
    <property type="molecule type" value="Genomic_DNA"/>
</dbReference>
<dbReference type="InterPro" id="IPR012337">
    <property type="entry name" value="RNaseH-like_sf"/>
</dbReference>
<gene>
    <name evidence="3" type="ORF">SG0102_01100</name>
    <name evidence="4" type="ORF">SG0102_05190</name>
    <name evidence="5" type="ORF">SG0102_09150</name>
    <name evidence="6" type="ORF">SG0102_11190</name>
    <name evidence="7" type="ORF">SG0102_13380</name>
    <name evidence="8" type="ORF">SG0102_14220</name>
    <name evidence="9" type="ORF">SG0102_27670</name>
    <name evidence="10" type="ORF">SG0102_27770</name>
</gene>
<dbReference type="KEGG" id="ebm:SG0102_14220"/>
<evidence type="ECO:0000313" key="4">
    <source>
        <dbReference type="EMBL" id="BBH25585.1"/>
    </source>
</evidence>
<dbReference type="PROSITE" id="PS50994">
    <property type="entry name" value="INTEGRASE"/>
    <property type="match status" value="1"/>
</dbReference>
<feature type="domain" description="Integrase catalytic" evidence="2">
    <location>
        <begin position="78"/>
        <end position="257"/>
    </location>
</feature>
<dbReference type="InterPro" id="IPR050900">
    <property type="entry name" value="Transposase_IS3/IS150/IS904"/>
</dbReference>
<dbReference type="EMBL" id="AP019309">
    <property type="protein sequence ID" value="BBH26488.1"/>
    <property type="molecule type" value="Genomic_DNA"/>
</dbReference>
<dbReference type="GO" id="GO:0015074">
    <property type="term" value="P:DNA integration"/>
    <property type="evidence" value="ECO:0007669"/>
    <property type="project" value="InterPro"/>
</dbReference>
<dbReference type="EMBL" id="AP019309">
    <property type="protein sequence ID" value="BBH27843.1"/>
    <property type="molecule type" value="Genomic_DNA"/>
</dbReference>
<protein>
    <recommendedName>
        <fullName evidence="2">Integrase catalytic domain-containing protein</fullName>
    </recommendedName>
</protein>
<evidence type="ECO:0000313" key="7">
    <source>
        <dbReference type="EMBL" id="BBH26404.1"/>
    </source>
</evidence>
<dbReference type="InterPro" id="IPR001584">
    <property type="entry name" value="Integrase_cat-core"/>
</dbReference>
<organism evidence="5 11">
    <name type="scientific">Intestinibaculum porci</name>
    <dbReference type="NCBI Taxonomy" id="2487118"/>
    <lineage>
        <taxon>Bacteria</taxon>
        <taxon>Bacillati</taxon>
        <taxon>Bacillota</taxon>
        <taxon>Erysipelotrichia</taxon>
        <taxon>Erysipelotrichales</taxon>
        <taxon>Erysipelotrichaceae</taxon>
        <taxon>Intestinibaculum</taxon>
    </lineage>
</organism>
<name>A0A3G9JJ61_9FIRM</name>
<dbReference type="NCBIfam" id="NF033516">
    <property type="entry name" value="transpos_IS3"/>
    <property type="match status" value="1"/>
</dbReference>
<feature type="region of interest" description="Disordered" evidence="1">
    <location>
        <begin position="280"/>
        <end position="308"/>
    </location>
</feature>
<dbReference type="KEGG" id="ebm:SG0102_01100"/>
<proteinExistence type="predicted"/>
<evidence type="ECO:0000313" key="3">
    <source>
        <dbReference type="EMBL" id="BBH25176.1"/>
    </source>
</evidence>
<dbReference type="EMBL" id="AP019309">
    <property type="protein sequence ID" value="BBH27833.1"/>
    <property type="molecule type" value="Genomic_DNA"/>
</dbReference>
<dbReference type="SUPFAM" id="SSF53098">
    <property type="entry name" value="Ribonuclease H-like"/>
    <property type="match status" value="1"/>
</dbReference>
<dbReference type="KEGG" id="ebm:SG0102_13380"/>
<evidence type="ECO:0000259" key="2">
    <source>
        <dbReference type="PROSITE" id="PS50994"/>
    </source>
</evidence>
<dbReference type="KEGG" id="ebm:SG0102_09150"/>
<dbReference type="AlphaFoldDB" id="A0A3G9JJ61"/>
<evidence type="ECO:0000313" key="8">
    <source>
        <dbReference type="EMBL" id="BBH26488.1"/>
    </source>
</evidence>
<evidence type="ECO:0000313" key="5">
    <source>
        <dbReference type="EMBL" id="BBH25981.1"/>
    </source>
</evidence>
<evidence type="ECO:0000313" key="11">
    <source>
        <dbReference type="Proteomes" id="UP000268059"/>
    </source>
</evidence>
<dbReference type="EMBL" id="AP019309">
    <property type="protein sequence ID" value="BBH25176.1"/>
    <property type="molecule type" value="Genomic_DNA"/>
</dbReference>
<dbReference type="InterPro" id="IPR048020">
    <property type="entry name" value="Transpos_IS3"/>
</dbReference>
<dbReference type="InterPro" id="IPR036397">
    <property type="entry name" value="RNaseH_sf"/>
</dbReference>
<dbReference type="KEGG" id="ebm:SG0102_05190"/>
<dbReference type="PANTHER" id="PTHR46889:SF4">
    <property type="entry name" value="TRANSPOSASE INSO FOR INSERTION SEQUENCE ELEMENT IS911B-RELATED"/>
    <property type="match status" value="1"/>
</dbReference>
<accession>A0A3G9JJ61</accession>
<dbReference type="EMBL" id="AP019309">
    <property type="protein sequence ID" value="BBH25981.1"/>
    <property type="molecule type" value="Genomic_DNA"/>
</dbReference>
<dbReference type="KEGG" id="ebm:SG0102_11190"/>
<evidence type="ECO:0000313" key="9">
    <source>
        <dbReference type="EMBL" id="BBH27833.1"/>
    </source>
</evidence>
<dbReference type="InParanoid" id="A0A3G9JJ61"/>
<feature type="compositionally biased region" description="Basic and acidic residues" evidence="1">
    <location>
        <begin position="280"/>
        <end position="290"/>
    </location>
</feature>
<evidence type="ECO:0000256" key="1">
    <source>
        <dbReference type="SAM" id="MobiDB-lite"/>
    </source>
</evidence>
<dbReference type="Gene3D" id="3.30.420.10">
    <property type="entry name" value="Ribonuclease H-like superfamily/Ribonuclease H"/>
    <property type="match status" value="1"/>
</dbReference>
<dbReference type="EMBL" id="AP019309">
    <property type="protein sequence ID" value="BBH26404.1"/>
    <property type="molecule type" value="Genomic_DNA"/>
</dbReference>
<reference evidence="5 11" key="1">
    <citation type="submission" date="2018-11" db="EMBL/GenBank/DDBJ databases">
        <title>Novel Erysipelotrichaceae bacterium isolated from small intestine of a swine.</title>
        <authorList>
            <person name="Kim J.S."/>
            <person name="Choe H."/>
            <person name="Lee Y.R."/>
            <person name="Kim K.M."/>
            <person name="Park D.S."/>
        </authorList>
    </citation>
    <scope>NUCLEOTIDE SEQUENCE [LARGE SCALE GENOMIC DNA]</scope>
    <source>
        <strain evidence="5 11">SG0102</strain>
    </source>
</reference>
<dbReference type="GO" id="GO:0003676">
    <property type="term" value="F:nucleic acid binding"/>
    <property type="evidence" value="ECO:0007669"/>
    <property type="project" value="InterPro"/>
</dbReference>
<evidence type="ECO:0000313" key="10">
    <source>
        <dbReference type="EMBL" id="BBH27843.1"/>
    </source>
</evidence>
<dbReference type="EMBL" id="AP019309">
    <property type="protein sequence ID" value="BBH25585.1"/>
    <property type="molecule type" value="Genomic_DNA"/>
</dbReference>